<protein>
    <submittedName>
        <fullName evidence="1">Uncharacterized protein</fullName>
    </submittedName>
</protein>
<dbReference type="PATRIC" id="fig|1398.25.peg.1290"/>
<evidence type="ECO:0000313" key="1">
    <source>
        <dbReference type="EMBL" id="KYC73797.1"/>
    </source>
</evidence>
<accession>A0A150KKB3</accession>
<comment type="caution">
    <text evidence="1">The sequence shown here is derived from an EMBL/GenBank/DDBJ whole genome shotgun (WGS) entry which is preliminary data.</text>
</comment>
<dbReference type="EMBL" id="LQYI01000002">
    <property type="protein sequence ID" value="KYC73797.1"/>
    <property type="molecule type" value="Genomic_DNA"/>
</dbReference>
<name>A0A150KKB3_HEYCO</name>
<dbReference type="Proteomes" id="UP000075304">
    <property type="component" value="Unassembled WGS sequence"/>
</dbReference>
<organism evidence="1 2">
    <name type="scientific">Heyndrickxia coagulans</name>
    <name type="common">Weizmannia coagulans</name>
    <dbReference type="NCBI Taxonomy" id="1398"/>
    <lineage>
        <taxon>Bacteria</taxon>
        <taxon>Bacillati</taxon>
        <taxon>Bacillota</taxon>
        <taxon>Bacilli</taxon>
        <taxon>Bacillales</taxon>
        <taxon>Bacillaceae</taxon>
        <taxon>Heyndrickxia</taxon>
    </lineage>
</organism>
<evidence type="ECO:0000313" key="2">
    <source>
        <dbReference type="Proteomes" id="UP000075304"/>
    </source>
</evidence>
<dbReference type="AlphaFoldDB" id="A0A150KKB3"/>
<sequence length="45" mass="4905">MGAGLFCRLRDRIRNSIYSAGLVAARPRNLPVGIAWPFFSGARAV</sequence>
<reference evidence="1 2" key="1">
    <citation type="submission" date="2016-01" db="EMBL/GenBank/DDBJ databases">
        <title>Genome Sequences of Twelve Sporeforming Bacillus Species Isolated from Foods.</title>
        <authorList>
            <person name="Berendsen E.M."/>
            <person name="Wells-Bennik M.H."/>
            <person name="Krawcyk A.O."/>
            <person name="De Jong A."/>
            <person name="Holsappel S."/>
            <person name="Eijlander R.T."/>
            <person name="Kuipers O.P."/>
        </authorList>
    </citation>
    <scope>NUCLEOTIDE SEQUENCE [LARGE SCALE GENOMIC DNA]</scope>
    <source>
        <strain evidence="1 2">B4099</strain>
    </source>
</reference>
<gene>
    <name evidence="1" type="ORF">B4099_2757</name>
</gene>
<proteinExistence type="predicted"/>